<feature type="coiled-coil region" evidence="5">
    <location>
        <begin position="12"/>
        <end position="62"/>
    </location>
</feature>
<evidence type="ECO:0000256" key="4">
    <source>
        <dbReference type="HAMAP-Rule" id="MF_00311"/>
    </source>
</evidence>
<dbReference type="SUPFAM" id="SSF160527">
    <property type="entry name" value="V-type ATPase subunit E-like"/>
    <property type="match status" value="1"/>
</dbReference>
<gene>
    <name evidence="4" type="primary">atpE</name>
    <name evidence="6" type="ORF">LJD61_01075</name>
</gene>
<protein>
    <recommendedName>
        <fullName evidence="4">V-type proton ATPase subunit E</fullName>
    </recommendedName>
    <alternativeName>
        <fullName evidence="4">V-ATPase subunit E</fullName>
    </alternativeName>
</protein>
<comment type="function">
    <text evidence="4">Produces ATP from ADP in the presence of a proton gradient across the membrane.</text>
</comment>
<comment type="similarity">
    <text evidence="1 4">Belongs to the V-ATPase E subunit family.</text>
</comment>
<evidence type="ECO:0000256" key="2">
    <source>
        <dbReference type="ARBA" id="ARBA00022448"/>
    </source>
</evidence>
<evidence type="ECO:0000256" key="3">
    <source>
        <dbReference type="ARBA" id="ARBA00023065"/>
    </source>
</evidence>
<dbReference type="Gene3D" id="1.20.5.620">
    <property type="entry name" value="F1F0 ATP synthase subunit B, membrane domain"/>
    <property type="match status" value="1"/>
</dbReference>
<evidence type="ECO:0000256" key="5">
    <source>
        <dbReference type="SAM" id="Coils"/>
    </source>
</evidence>
<dbReference type="HAMAP" id="MF_00311">
    <property type="entry name" value="ATP_synth_E_arch"/>
    <property type="match status" value="1"/>
</dbReference>
<evidence type="ECO:0000313" key="7">
    <source>
        <dbReference type="Proteomes" id="UP001651880"/>
    </source>
</evidence>
<sequence length="185" mass="21169">MSNLDNLINKILDDAKKEADRIMEESAKINEEIVSSKVNEANEKKKRLIEKAAAEAAMMKDRIISNAELKVRDEKLKAKQEVMDKVFTLSKGKLKNLNEDDYVKFLRNNIKVLDLKGTESLIVPEKMKSKVKSMGVVPMISDDETVESGFMLKDKDVTMNFSFDSLVDYLREELESEIAQDLFKE</sequence>
<keyword evidence="3 4" id="KW-0406">Ion transport</keyword>
<dbReference type="EMBL" id="JAJEKE010000001">
    <property type="protein sequence ID" value="MCQ1528145.1"/>
    <property type="molecule type" value="Genomic_DNA"/>
</dbReference>
<evidence type="ECO:0000313" key="6">
    <source>
        <dbReference type="EMBL" id="MCQ1528145.1"/>
    </source>
</evidence>
<comment type="caution">
    <text evidence="6">The sequence shown here is derived from an EMBL/GenBank/DDBJ whole genome shotgun (WGS) entry which is preliminary data.</text>
</comment>
<keyword evidence="7" id="KW-1185">Reference proteome</keyword>
<keyword evidence="4" id="KW-0066">ATP synthesis</keyword>
<keyword evidence="4" id="KW-0375">Hydrogen ion transport</keyword>
<name>A0ABT1NA66_9FIRM</name>
<dbReference type="Pfam" id="PF01991">
    <property type="entry name" value="vATP-synt_E"/>
    <property type="match status" value="1"/>
</dbReference>
<reference evidence="6 7" key="1">
    <citation type="submission" date="2021-10" db="EMBL/GenBank/DDBJ databases">
        <title>Lutispora strain m25 sp. nov., a thermophilic, non-spore-forming bacterium isolated from a lab-scale methanogenic bioreactor digesting anaerobic sludge.</title>
        <authorList>
            <person name="El Houari A."/>
            <person name="Mcdonald J."/>
        </authorList>
    </citation>
    <scope>NUCLEOTIDE SEQUENCE [LARGE SCALE GENOMIC DNA]</scope>
    <source>
        <strain evidence="7">m25</strain>
    </source>
</reference>
<dbReference type="Proteomes" id="UP001651880">
    <property type="component" value="Unassembled WGS sequence"/>
</dbReference>
<dbReference type="InterPro" id="IPR002842">
    <property type="entry name" value="ATPase_V1_Esu"/>
</dbReference>
<dbReference type="RefSeq" id="WP_255225644.1">
    <property type="nucleotide sequence ID" value="NZ_JAJEKE010000001.1"/>
</dbReference>
<keyword evidence="2 4" id="KW-0813">Transport</keyword>
<proteinExistence type="inferred from homology"/>
<organism evidence="6 7">
    <name type="scientific">Lutispora saccharofermentans</name>
    <dbReference type="NCBI Taxonomy" id="3024236"/>
    <lineage>
        <taxon>Bacteria</taxon>
        <taxon>Bacillati</taxon>
        <taxon>Bacillota</taxon>
        <taxon>Clostridia</taxon>
        <taxon>Lutisporales</taxon>
        <taxon>Lutisporaceae</taxon>
        <taxon>Lutispora</taxon>
    </lineage>
</organism>
<keyword evidence="5" id="KW-0175">Coiled coil</keyword>
<evidence type="ECO:0000256" key="1">
    <source>
        <dbReference type="ARBA" id="ARBA00005901"/>
    </source>
</evidence>
<accession>A0ABT1NA66</accession>